<keyword evidence="4" id="KW-1185">Reference proteome</keyword>
<reference evidence="3 5" key="2">
    <citation type="submission" date="2018-06" db="EMBL/GenBank/DDBJ databases">
        <authorList>
            <consortium name="Pathogen Informatics"/>
            <person name="Doyle S."/>
        </authorList>
    </citation>
    <scope>NUCLEOTIDE SEQUENCE [LARGE SCALE GENOMIC DNA]</scope>
    <source>
        <strain evidence="3 5">NCTC13028</strain>
    </source>
</reference>
<evidence type="ECO:0000313" key="2">
    <source>
        <dbReference type="EMBL" id="SDL10850.1"/>
    </source>
</evidence>
<proteinExistence type="predicted"/>
<dbReference type="AlphaFoldDB" id="A0A239ZE28"/>
<keyword evidence="1" id="KW-1133">Transmembrane helix</keyword>
<dbReference type="EMBL" id="UAWC01000026">
    <property type="protein sequence ID" value="SQB36225.1"/>
    <property type="molecule type" value="Genomic_DNA"/>
</dbReference>
<reference evidence="2 4" key="1">
    <citation type="submission" date="2016-10" db="EMBL/GenBank/DDBJ databases">
        <authorList>
            <person name="Varghese N."/>
            <person name="Submissions S."/>
        </authorList>
    </citation>
    <scope>NUCLEOTIDE SEQUENCE [LARGE SCALE GENOMIC DNA]</scope>
    <source>
        <strain evidence="2 4">NLAE-zl-C224</strain>
    </source>
</reference>
<sequence>MKQNKKIILSFSLILNIILVVLLIFSIYNLNKEKPLEYIKGFYQSTEYLPDVYEFNFTEKEFFIKFNNSIIEKGKYHKYKNNIFICYGEKSIQVVSLLNKNFYIYDNNNNRVIELKKISNIPSS</sequence>
<keyword evidence="1" id="KW-0812">Transmembrane</keyword>
<evidence type="ECO:0000313" key="4">
    <source>
        <dbReference type="Proteomes" id="UP000198811"/>
    </source>
</evidence>
<dbReference type="Proteomes" id="UP000250223">
    <property type="component" value="Unassembled WGS sequence"/>
</dbReference>
<evidence type="ECO:0000256" key="1">
    <source>
        <dbReference type="SAM" id="Phobius"/>
    </source>
</evidence>
<organism evidence="3 5">
    <name type="scientific">Clostridium cochlearium</name>
    <dbReference type="NCBI Taxonomy" id="1494"/>
    <lineage>
        <taxon>Bacteria</taxon>
        <taxon>Bacillati</taxon>
        <taxon>Bacillota</taxon>
        <taxon>Clostridia</taxon>
        <taxon>Eubacteriales</taxon>
        <taxon>Clostridiaceae</taxon>
        <taxon>Clostridium</taxon>
    </lineage>
</organism>
<accession>A0A239ZE28</accession>
<dbReference type="RefSeq" id="WP_089865277.1">
    <property type="nucleotide sequence ID" value="NZ_CP173238.1"/>
</dbReference>
<keyword evidence="1" id="KW-0472">Membrane</keyword>
<feature type="transmembrane region" description="Helical" evidence="1">
    <location>
        <begin position="7"/>
        <end position="28"/>
    </location>
</feature>
<dbReference type="Proteomes" id="UP000198811">
    <property type="component" value="Unassembled WGS sequence"/>
</dbReference>
<evidence type="ECO:0000313" key="5">
    <source>
        <dbReference type="Proteomes" id="UP000250223"/>
    </source>
</evidence>
<dbReference type="GeneID" id="70576463"/>
<evidence type="ECO:0000313" key="3">
    <source>
        <dbReference type="EMBL" id="SQB36225.1"/>
    </source>
</evidence>
<gene>
    <name evidence="3" type="ORF">NCTC13028_02461</name>
    <name evidence="2" type="ORF">SAMN05216497_10762</name>
</gene>
<protein>
    <submittedName>
        <fullName evidence="3">Uncharacterized protein</fullName>
    </submittedName>
</protein>
<dbReference type="EMBL" id="FNGL01000007">
    <property type="protein sequence ID" value="SDL10850.1"/>
    <property type="molecule type" value="Genomic_DNA"/>
</dbReference>
<name>A0A239ZE28_CLOCO</name>